<organism evidence="2 3">
    <name type="scientific">Allorhizobium ampelinum (strain ATCC BAA-846 / DSM 112012 / S4)</name>
    <name type="common">Agrobacterium vitis (strain S4)</name>
    <dbReference type="NCBI Taxonomy" id="311402"/>
    <lineage>
        <taxon>Bacteria</taxon>
        <taxon>Pseudomonadati</taxon>
        <taxon>Pseudomonadota</taxon>
        <taxon>Alphaproteobacteria</taxon>
        <taxon>Hyphomicrobiales</taxon>
        <taxon>Rhizobiaceae</taxon>
        <taxon>Rhizobium/Agrobacterium group</taxon>
        <taxon>Allorhizobium</taxon>
        <taxon>Allorhizobium ampelinum</taxon>
    </lineage>
</organism>
<dbReference type="Pfam" id="PF18734">
    <property type="entry name" value="HEPN_AbiU2"/>
    <property type="match status" value="1"/>
</dbReference>
<dbReference type="EMBL" id="CP000633">
    <property type="protein sequence ID" value="ACM34991.1"/>
    <property type="molecule type" value="Genomic_DNA"/>
</dbReference>
<protein>
    <recommendedName>
        <fullName evidence="1">HEPN AbiU2-like domain-containing protein</fullName>
    </recommendedName>
</protein>
<keyword evidence="3" id="KW-1185">Reference proteome</keyword>
<proteinExistence type="predicted"/>
<name>B9JXW1_ALLAM</name>
<gene>
    <name evidence="2" type="ordered locus">Avi_0027</name>
</gene>
<sequence length="334" mass="37178">MKRYTGSVDNISDGRGGILGKQADDLLLQRIANWKTAYTDGATGVLAAIEAMLWDHAAFRTAIRIVNLASQRQQAEVPEGDGPLLNQMLFDLLAKGYWSSLLLGVRKLLDPHPLVGPRGVYSLRAILNDVKACRPKLTRRVYVEHLRMCRYDLNLLRQENWEAIRAATGNAIWEGDTALHLSESSHRDFDYLSGVKEADRSEIDLIDPAVLELIETRLAELDRISEHASSHIAHAGNAESRLGKNLEEFNIRDARKVLKALKEIGDLIGLWFTNGEISNLAVYQGNQFEGLDMVLVPSADMPVLDANWDLIDQDIESWRLEPDDLLSGNGSVSG</sequence>
<accession>B9JXW1</accession>
<evidence type="ECO:0000313" key="2">
    <source>
        <dbReference type="EMBL" id="ACM34991.1"/>
    </source>
</evidence>
<dbReference type="KEGG" id="avi:Avi_0027"/>
<dbReference type="InterPro" id="IPR040704">
    <property type="entry name" value="HEPN_AbiU2"/>
</dbReference>
<dbReference type="Proteomes" id="UP000001596">
    <property type="component" value="Chromosome 1"/>
</dbReference>
<dbReference type="AlphaFoldDB" id="B9JXW1"/>
<evidence type="ECO:0000259" key="1">
    <source>
        <dbReference type="Pfam" id="PF18734"/>
    </source>
</evidence>
<dbReference type="HOGENOM" id="CLU_830638_0_0_5"/>
<evidence type="ECO:0000313" key="3">
    <source>
        <dbReference type="Proteomes" id="UP000001596"/>
    </source>
</evidence>
<reference evidence="2 3" key="1">
    <citation type="journal article" date="2009" name="J. Bacteriol.">
        <title>Genome sequences of three Agrobacterium biovars help elucidate the evolution of multichromosome genomes in bacteria.</title>
        <authorList>
            <person name="Slater S.C."/>
            <person name="Goldman B.S."/>
            <person name="Goodner B."/>
            <person name="Setubal J.C."/>
            <person name="Farrand S.K."/>
            <person name="Nester E.W."/>
            <person name="Burr T.J."/>
            <person name="Banta L."/>
            <person name="Dickerman A.W."/>
            <person name="Paulsen I."/>
            <person name="Otten L."/>
            <person name="Suen G."/>
            <person name="Welch R."/>
            <person name="Almeida N.F."/>
            <person name="Arnold F."/>
            <person name="Burton O.T."/>
            <person name="Du Z."/>
            <person name="Ewing A."/>
            <person name="Godsy E."/>
            <person name="Heisel S."/>
            <person name="Houmiel K.L."/>
            <person name="Jhaveri J."/>
            <person name="Lu J."/>
            <person name="Miller N.M."/>
            <person name="Norton S."/>
            <person name="Chen Q."/>
            <person name="Phoolcharoen W."/>
            <person name="Ohlin V."/>
            <person name="Ondrusek D."/>
            <person name="Pride N."/>
            <person name="Stricklin S.L."/>
            <person name="Sun J."/>
            <person name="Wheeler C."/>
            <person name="Wilson L."/>
            <person name="Zhu H."/>
            <person name="Wood D.W."/>
        </authorList>
    </citation>
    <scope>NUCLEOTIDE SEQUENCE [LARGE SCALE GENOMIC DNA]</scope>
    <source>
        <strain evidence="3">S4 / ATCC BAA-846</strain>
    </source>
</reference>
<feature type="domain" description="HEPN AbiU2-like" evidence="1">
    <location>
        <begin position="69"/>
        <end position="256"/>
    </location>
</feature>